<comment type="caution">
    <text evidence="1">The sequence shown here is derived from an EMBL/GenBank/DDBJ whole genome shotgun (WGS) entry which is preliminary data.</text>
</comment>
<dbReference type="EMBL" id="ATNB01000126">
    <property type="protein sequence ID" value="EPP34980.1"/>
    <property type="molecule type" value="Genomic_DNA"/>
</dbReference>
<proteinExistence type="predicted"/>
<evidence type="ECO:0000313" key="1">
    <source>
        <dbReference type="EMBL" id="EPP34980.1"/>
    </source>
</evidence>
<evidence type="ECO:0000313" key="2">
    <source>
        <dbReference type="Proteomes" id="UP000016200"/>
    </source>
</evidence>
<sequence length="66" mass="7773">QQQQQKNAISPQKSQFLFGNPSFNPKPHIFSSKIPHLTKKITHFHFKNPPFNPQITHFLYKILTCK</sequence>
<accession>S7KKL2</accession>
<gene>
    <name evidence="1" type="ORF">CP10139811_1107</name>
</gene>
<dbReference type="Proteomes" id="UP000016200">
    <property type="component" value="Unassembled WGS sequence"/>
</dbReference>
<feature type="non-terminal residue" evidence="1">
    <location>
        <position position="1"/>
    </location>
</feature>
<reference evidence="1 2" key="1">
    <citation type="submission" date="2013-04" db="EMBL/GenBank/DDBJ databases">
        <title>Genome sequence of Chlamydia psittaci 10-1398/11.</title>
        <authorList>
            <person name="Huot-Creasy H."/>
            <person name="McCracken C.L."/>
            <person name="Humphries M."/>
            <person name="Sachse K."/>
            <person name="Laroucau K."/>
            <person name="Bavoil P."/>
            <person name="Myers G.S."/>
        </authorList>
    </citation>
    <scope>NUCLEOTIDE SEQUENCE [LARGE SCALE GENOMIC DNA]</scope>
    <source>
        <strain evidence="1 2">10_1398_11</strain>
    </source>
</reference>
<protein>
    <submittedName>
        <fullName evidence="1">Uncharacterized protein</fullName>
    </submittedName>
</protein>
<organism evidence="1 2">
    <name type="scientific">Chlamydia ibidis</name>
    <dbReference type="NCBI Taxonomy" id="1405396"/>
    <lineage>
        <taxon>Bacteria</taxon>
        <taxon>Pseudomonadati</taxon>
        <taxon>Chlamydiota</taxon>
        <taxon>Chlamydiia</taxon>
        <taxon>Chlamydiales</taxon>
        <taxon>Chlamydiaceae</taxon>
        <taxon>Chlamydia/Chlamydophila group</taxon>
        <taxon>Chlamydia</taxon>
    </lineage>
</organism>
<name>S7KKL2_9CHLA</name>
<dbReference type="AlphaFoldDB" id="S7KKL2"/>
<dbReference type="HOGENOM" id="CLU_131228_2_1_0"/>